<evidence type="ECO:0000313" key="2">
    <source>
        <dbReference type="EMBL" id="KAK8834048.1"/>
    </source>
</evidence>
<dbReference type="EMBL" id="JAPFFF010000542">
    <property type="protein sequence ID" value="KAK8834048.1"/>
    <property type="molecule type" value="Genomic_DNA"/>
</dbReference>
<dbReference type="EMBL" id="JAPFFF010000079">
    <property type="protein sequence ID" value="KAK8835539.1"/>
    <property type="molecule type" value="Genomic_DNA"/>
</dbReference>
<reference evidence="2 4" key="1">
    <citation type="submission" date="2024-04" db="EMBL/GenBank/DDBJ databases">
        <title>Tritrichomonas musculus Genome.</title>
        <authorList>
            <person name="Alves-Ferreira E."/>
            <person name="Grigg M."/>
            <person name="Lorenzi H."/>
            <person name="Galac M."/>
        </authorList>
    </citation>
    <scope>NUCLEOTIDE SEQUENCE [LARGE SCALE GENOMIC DNA]</scope>
    <source>
        <strain evidence="2 4">EAF2021</strain>
    </source>
</reference>
<evidence type="ECO:0000256" key="1">
    <source>
        <dbReference type="SAM" id="MobiDB-lite"/>
    </source>
</evidence>
<feature type="compositionally biased region" description="Low complexity" evidence="1">
    <location>
        <begin position="340"/>
        <end position="355"/>
    </location>
</feature>
<feature type="region of interest" description="Disordered" evidence="1">
    <location>
        <begin position="223"/>
        <end position="488"/>
    </location>
</feature>
<feature type="compositionally biased region" description="Basic and acidic residues" evidence="1">
    <location>
        <begin position="460"/>
        <end position="476"/>
    </location>
</feature>
<gene>
    <name evidence="2" type="ORF">M9Y10_036939</name>
    <name evidence="3" type="ORF">M9Y10_042424</name>
</gene>
<feature type="compositionally biased region" description="Polar residues" evidence="1">
    <location>
        <begin position="364"/>
        <end position="376"/>
    </location>
</feature>
<feature type="compositionally biased region" description="Low complexity" evidence="1">
    <location>
        <begin position="377"/>
        <end position="390"/>
    </location>
</feature>
<organism evidence="2 4">
    <name type="scientific">Tritrichomonas musculus</name>
    <dbReference type="NCBI Taxonomy" id="1915356"/>
    <lineage>
        <taxon>Eukaryota</taxon>
        <taxon>Metamonada</taxon>
        <taxon>Parabasalia</taxon>
        <taxon>Tritrichomonadida</taxon>
        <taxon>Tritrichomonadidae</taxon>
        <taxon>Tritrichomonas</taxon>
    </lineage>
</organism>
<feature type="compositionally biased region" description="Polar residues" evidence="1">
    <location>
        <begin position="419"/>
        <end position="428"/>
    </location>
</feature>
<feature type="compositionally biased region" description="Acidic residues" evidence="1">
    <location>
        <begin position="275"/>
        <end position="292"/>
    </location>
</feature>
<name>A0ABR2GKF2_9EUKA</name>
<feature type="region of interest" description="Disordered" evidence="1">
    <location>
        <begin position="1"/>
        <end position="38"/>
    </location>
</feature>
<feature type="compositionally biased region" description="Polar residues" evidence="1">
    <location>
        <begin position="231"/>
        <end position="246"/>
    </location>
</feature>
<sequence length="488" mass="55345">MKKRSKKQGNDNAAIEYPSRTSARRRGKGRRVEKERVKNDVTPKPIDDIKFNRKIMSNLEKSGAINYLIAEMFTQLSIYANQRHHKRLLISSDFKSNIKPQKKYDDDYSDDDTDDVQERNRIKHLIASRIVYEYLIDHQLNLTKYALQNETKNDKAFSSKTPASFSPLQLDDFNANENEEDNNQKSETIKKIIEANKKTELTMKPQKRHNEIEEIVFSAPKSKSNRLKGKNSLNSDFSLPSINSGSMKPVKVSESETESDSDPSLHLKEEKEKEEGIEDDLEEYEEEEDNIEPDQNLDLNDLNDENVEEESNSDSILQHISESNSTAESPPKSRSKKSQKMPATISPKKPKTPSLTPAPPLKTMTPSRASNSTSNDLSLIKTISLSSSNFDLDDNDAANNIRWPRPQSPTHAKNEVDTNDLSINNDNPNLMELQNLDPIAITKSSSQAAEEMQKPLPTDYSHDSLDESSGSEHELQDENEYSSGLENN</sequence>
<keyword evidence="4" id="KW-1185">Reference proteome</keyword>
<accession>A0ABR2GKF2</accession>
<evidence type="ECO:0008006" key="5">
    <source>
        <dbReference type="Google" id="ProtNLM"/>
    </source>
</evidence>
<feature type="compositionally biased region" description="Polar residues" evidence="1">
    <location>
        <begin position="316"/>
        <end position="328"/>
    </location>
</feature>
<feature type="compositionally biased region" description="Basic and acidic residues" evidence="1">
    <location>
        <begin position="263"/>
        <end position="274"/>
    </location>
</feature>
<protein>
    <recommendedName>
        <fullName evidence="5">LisH domain-containing protein</fullName>
    </recommendedName>
</protein>
<comment type="caution">
    <text evidence="2">The sequence shown here is derived from an EMBL/GenBank/DDBJ whole genome shotgun (WGS) entry which is preliminary data.</text>
</comment>
<feature type="region of interest" description="Disordered" evidence="1">
    <location>
        <begin position="167"/>
        <end position="189"/>
    </location>
</feature>
<proteinExistence type="predicted"/>
<evidence type="ECO:0000313" key="4">
    <source>
        <dbReference type="Proteomes" id="UP001470230"/>
    </source>
</evidence>
<dbReference type="Proteomes" id="UP001470230">
    <property type="component" value="Unassembled WGS sequence"/>
</dbReference>
<evidence type="ECO:0000313" key="3">
    <source>
        <dbReference type="EMBL" id="KAK8835539.1"/>
    </source>
</evidence>
<feature type="compositionally biased region" description="Acidic residues" evidence="1">
    <location>
        <begin position="301"/>
        <end position="312"/>
    </location>
</feature>